<evidence type="ECO:0000313" key="2">
    <source>
        <dbReference type="Proteomes" id="UP000593564"/>
    </source>
</evidence>
<organism evidence="1 2">
    <name type="scientific">Camellia sinensis</name>
    <name type="common">Tea plant</name>
    <name type="synonym">Thea sinensis</name>
    <dbReference type="NCBI Taxonomy" id="4442"/>
    <lineage>
        <taxon>Eukaryota</taxon>
        <taxon>Viridiplantae</taxon>
        <taxon>Streptophyta</taxon>
        <taxon>Embryophyta</taxon>
        <taxon>Tracheophyta</taxon>
        <taxon>Spermatophyta</taxon>
        <taxon>Magnoliopsida</taxon>
        <taxon>eudicotyledons</taxon>
        <taxon>Gunneridae</taxon>
        <taxon>Pentapetalae</taxon>
        <taxon>asterids</taxon>
        <taxon>Ericales</taxon>
        <taxon>Theaceae</taxon>
        <taxon>Camellia</taxon>
    </lineage>
</organism>
<reference evidence="2" key="1">
    <citation type="journal article" date="2020" name="Nat. Commun.">
        <title>Genome assembly of wild tea tree DASZ reveals pedigree and selection history of tea varieties.</title>
        <authorList>
            <person name="Zhang W."/>
            <person name="Zhang Y."/>
            <person name="Qiu H."/>
            <person name="Guo Y."/>
            <person name="Wan H."/>
            <person name="Zhang X."/>
            <person name="Scossa F."/>
            <person name="Alseekh S."/>
            <person name="Zhang Q."/>
            <person name="Wang P."/>
            <person name="Xu L."/>
            <person name="Schmidt M.H."/>
            <person name="Jia X."/>
            <person name="Li D."/>
            <person name="Zhu A."/>
            <person name="Guo F."/>
            <person name="Chen W."/>
            <person name="Ni D."/>
            <person name="Usadel B."/>
            <person name="Fernie A.R."/>
            <person name="Wen W."/>
        </authorList>
    </citation>
    <scope>NUCLEOTIDE SEQUENCE [LARGE SCALE GENOMIC DNA]</scope>
    <source>
        <strain evidence="2">cv. G240</strain>
    </source>
</reference>
<keyword evidence="2" id="KW-1185">Reference proteome</keyword>
<proteinExistence type="predicted"/>
<dbReference type="Proteomes" id="UP000593564">
    <property type="component" value="Unassembled WGS sequence"/>
</dbReference>
<accession>A0A7J7HQZ6</accession>
<dbReference type="EMBL" id="JACBKZ010000003">
    <property type="protein sequence ID" value="KAF5954985.1"/>
    <property type="molecule type" value="Genomic_DNA"/>
</dbReference>
<comment type="caution">
    <text evidence="1">The sequence shown here is derived from an EMBL/GenBank/DDBJ whole genome shotgun (WGS) entry which is preliminary data.</text>
</comment>
<name>A0A7J7HQZ6_CAMSI</name>
<protein>
    <submittedName>
        <fullName evidence="1">Uncharacterized protein</fullName>
    </submittedName>
</protein>
<evidence type="ECO:0000313" key="1">
    <source>
        <dbReference type="EMBL" id="KAF5954985.1"/>
    </source>
</evidence>
<sequence>MQEIGEYLELFFSFLPLVSWRGVPSSFQLGHFISRFKSRELRVERDLGYETHHFLSLQRRPSFTLVTRRS</sequence>
<dbReference type="AlphaFoldDB" id="A0A7J7HQZ6"/>
<gene>
    <name evidence="1" type="ORF">HYC85_007841</name>
</gene>
<reference evidence="1 2" key="2">
    <citation type="submission" date="2020-07" db="EMBL/GenBank/DDBJ databases">
        <title>Genome assembly of wild tea tree DASZ reveals pedigree and selection history of tea varieties.</title>
        <authorList>
            <person name="Zhang W."/>
        </authorList>
    </citation>
    <scope>NUCLEOTIDE SEQUENCE [LARGE SCALE GENOMIC DNA]</scope>
    <source>
        <strain evidence="2">cv. G240</strain>
        <tissue evidence="1">Leaf</tissue>
    </source>
</reference>